<dbReference type="InterPro" id="IPR018171">
    <property type="entry name" value="Pept_tRNA_hydro_CS"/>
</dbReference>
<evidence type="ECO:0000256" key="5">
    <source>
        <dbReference type="ARBA" id="ARBA00038063"/>
    </source>
</evidence>
<evidence type="ECO:0000313" key="6">
    <source>
        <dbReference type="EMBL" id="KAF2861973.1"/>
    </source>
</evidence>
<accession>A0A6A7C3N2</accession>
<proteinExistence type="inferred from homology"/>
<dbReference type="PANTHER" id="PTHR17224">
    <property type="entry name" value="PEPTIDYL-TRNA HYDROLASE"/>
    <property type="match status" value="1"/>
</dbReference>
<dbReference type="GO" id="GO:0000049">
    <property type="term" value="F:tRNA binding"/>
    <property type="evidence" value="ECO:0007669"/>
    <property type="project" value="UniProtKB-KW"/>
</dbReference>
<sequence>MSHIASPLRLLICSLGNPGPTYANTLHSAGHTVLQKLASQLGYGEFKKERMLGKGLVARPANDKNWTLWQSTSYMNTSGPDIRDAFRAWSNEGEQGRLVIVYDELEKPLGTVAVRTAPGLSARGHNGIKSVQNSLGNTPFTRIGIGIGRPDSRNSGVVAQYVLRKMTYVEKEKIEACVDELAQKLVELQGE</sequence>
<reference evidence="6" key="1">
    <citation type="journal article" date="2020" name="Stud. Mycol.">
        <title>101 Dothideomycetes genomes: a test case for predicting lifestyles and emergence of pathogens.</title>
        <authorList>
            <person name="Haridas S."/>
            <person name="Albert R."/>
            <person name="Binder M."/>
            <person name="Bloem J."/>
            <person name="Labutti K."/>
            <person name="Salamov A."/>
            <person name="Andreopoulos B."/>
            <person name="Baker S."/>
            <person name="Barry K."/>
            <person name="Bills G."/>
            <person name="Bluhm B."/>
            <person name="Cannon C."/>
            <person name="Castanera R."/>
            <person name="Culley D."/>
            <person name="Daum C."/>
            <person name="Ezra D."/>
            <person name="Gonzalez J."/>
            <person name="Henrissat B."/>
            <person name="Kuo A."/>
            <person name="Liang C."/>
            <person name="Lipzen A."/>
            <person name="Lutzoni F."/>
            <person name="Magnuson J."/>
            <person name="Mondo S."/>
            <person name="Nolan M."/>
            <person name="Ohm R."/>
            <person name="Pangilinan J."/>
            <person name="Park H.-J."/>
            <person name="Ramirez L."/>
            <person name="Alfaro M."/>
            <person name="Sun H."/>
            <person name="Tritt A."/>
            <person name="Yoshinaga Y."/>
            <person name="Zwiers L.-H."/>
            <person name="Turgeon B."/>
            <person name="Goodwin S."/>
            <person name="Spatafora J."/>
            <person name="Crous P."/>
            <person name="Grigoriev I."/>
        </authorList>
    </citation>
    <scope>NUCLEOTIDE SEQUENCE</scope>
    <source>
        <strain evidence="6">CBS 480.64</strain>
    </source>
</reference>
<evidence type="ECO:0000256" key="4">
    <source>
        <dbReference type="ARBA" id="ARBA00022884"/>
    </source>
</evidence>
<dbReference type="EMBL" id="MU005969">
    <property type="protein sequence ID" value="KAF2861973.1"/>
    <property type="molecule type" value="Genomic_DNA"/>
</dbReference>
<dbReference type="GO" id="GO:0004045">
    <property type="term" value="F:peptidyl-tRNA hydrolase activity"/>
    <property type="evidence" value="ECO:0007669"/>
    <property type="project" value="UniProtKB-EC"/>
</dbReference>
<keyword evidence="3 6" id="KW-0378">Hydrolase</keyword>
<dbReference type="SUPFAM" id="SSF53178">
    <property type="entry name" value="Peptidyl-tRNA hydrolase-like"/>
    <property type="match status" value="1"/>
</dbReference>
<dbReference type="OrthoDB" id="1711136at2759"/>
<dbReference type="EC" id="3.1.1.29" evidence="1"/>
<comment type="similarity">
    <text evidence="5">Belongs to the PTH family.</text>
</comment>
<dbReference type="NCBIfam" id="TIGR00447">
    <property type="entry name" value="pth"/>
    <property type="match status" value="1"/>
</dbReference>
<keyword evidence="7" id="KW-1185">Reference proteome</keyword>
<dbReference type="PANTHER" id="PTHR17224:SF1">
    <property type="entry name" value="PEPTIDYL-TRNA HYDROLASE"/>
    <property type="match status" value="1"/>
</dbReference>
<evidence type="ECO:0000256" key="2">
    <source>
        <dbReference type="ARBA" id="ARBA00022555"/>
    </source>
</evidence>
<name>A0A6A7C3N2_9PEZI</name>
<dbReference type="InterPro" id="IPR001328">
    <property type="entry name" value="Pept_tRNA_hydro"/>
</dbReference>
<dbReference type="AlphaFoldDB" id="A0A6A7C3N2"/>
<organism evidence="6 7">
    <name type="scientific">Piedraia hortae CBS 480.64</name>
    <dbReference type="NCBI Taxonomy" id="1314780"/>
    <lineage>
        <taxon>Eukaryota</taxon>
        <taxon>Fungi</taxon>
        <taxon>Dikarya</taxon>
        <taxon>Ascomycota</taxon>
        <taxon>Pezizomycotina</taxon>
        <taxon>Dothideomycetes</taxon>
        <taxon>Dothideomycetidae</taxon>
        <taxon>Capnodiales</taxon>
        <taxon>Piedraiaceae</taxon>
        <taxon>Piedraia</taxon>
    </lineage>
</organism>
<evidence type="ECO:0000256" key="1">
    <source>
        <dbReference type="ARBA" id="ARBA00013260"/>
    </source>
</evidence>
<dbReference type="Gene3D" id="3.40.50.1470">
    <property type="entry name" value="Peptidyl-tRNA hydrolase"/>
    <property type="match status" value="1"/>
</dbReference>
<dbReference type="CDD" id="cd00462">
    <property type="entry name" value="PTH"/>
    <property type="match status" value="1"/>
</dbReference>
<gene>
    <name evidence="6" type="ORF">K470DRAFT_213918</name>
</gene>
<keyword evidence="2" id="KW-0820">tRNA-binding</keyword>
<keyword evidence="4" id="KW-0694">RNA-binding</keyword>
<evidence type="ECO:0000256" key="3">
    <source>
        <dbReference type="ARBA" id="ARBA00022801"/>
    </source>
</evidence>
<protein>
    <recommendedName>
        <fullName evidence="1">peptidyl-tRNA hydrolase</fullName>
        <ecNumber evidence="1">3.1.1.29</ecNumber>
    </recommendedName>
</protein>
<dbReference type="Proteomes" id="UP000799421">
    <property type="component" value="Unassembled WGS sequence"/>
</dbReference>
<dbReference type="Pfam" id="PF01195">
    <property type="entry name" value="Pept_tRNA_hydro"/>
    <property type="match status" value="1"/>
</dbReference>
<evidence type="ECO:0000313" key="7">
    <source>
        <dbReference type="Proteomes" id="UP000799421"/>
    </source>
</evidence>
<dbReference type="InterPro" id="IPR036416">
    <property type="entry name" value="Pept_tRNA_hydro_sf"/>
</dbReference>
<dbReference type="PROSITE" id="PS01196">
    <property type="entry name" value="PEPT_TRNA_HYDROL_2"/>
    <property type="match status" value="1"/>
</dbReference>